<gene>
    <name evidence="2" type="ORF">UFOVP349_54</name>
</gene>
<accession>A0A6J5LY94</accession>
<feature type="transmembrane region" description="Helical" evidence="1">
    <location>
        <begin position="42"/>
        <end position="64"/>
    </location>
</feature>
<reference evidence="2" key="1">
    <citation type="submission" date="2020-04" db="EMBL/GenBank/DDBJ databases">
        <authorList>
            <person name="Chiriac C."/>
            <person name="Salcher M."/>
            <person name="Ghai R."/>
            <person name="Kavagutti S V."/>
        </authorList>
    </citation>
    <scope>NUCLEOTIDE SEQUENCE</scope>
</reference>
<keyword evidence="1" id="KW-0812">Transmembrane</keyword>
<evidence type="ECO:0000256" key="1">
    <source>
        <dbReference type="SAM" id="Phobius"/>
    </source>
</evidence>
<sequence>MKQINWKAFFLAVGGAFVAGAGATFGQAVDGMTVLEIPRLKAAGVAALSAGASLAWPVALGFFIPGYKKK</sequence>
<evidence type="ECO:0000313" key="2">
    <source>
        <dbReference type="EMBL" id="CAB4139574.1"/>
    </source>
</evidence>
<protein>
    <submittedName>
        <fullName evidence="2">Uncharacterized protein</fullName>
    </submittedName>
</protein>
<keyword evidence="1" id="KW-1133">Transmembrane helix</keyword>
<dbReference type="EMBL" id="LR796357">
    <property type="protein sequence ID" value="CAB4139574.1"/>
    <property type="molecule type" value="Genomic_DNA"/>
</dbReference>
<name>A0A6J5LY94_9CAUD</name>
<keyword evidence="1" id="KW-0472">Membrane</keyword>
<organism evidence="2">
    <name type="scientific">uncultured Caudovirales phage</name>
    <dbReference type="NCBI Taxonomy" id="2100421"/>
    <lineage>
        <taxon>Viruses</taxon>
        <taxon>Duplodnaviria</taxon>
        <taxon>Heunggongvirae</taxon>
        <taxon>Uroviricota</taxon>
        <taxon>Caudoviricetes</taxon>
        <taxon>Peduoviridae</taxon>
        <taxon>Maltschvirus</taxon>
        <taxon>Maltschvirus maltsch</taxon>
    </lineage>
</organism>
<proteinExistence type="predicted"/>